<dbReference type="GO" id="GO:0005634">
    <property type="term" value="C:nucleus"/>
    <property type="evidence" value="ECO:0007669"/>
    <property type="project" value="UniProtKB-SubCell"/>
</dbReference>
<dbReference type="PRINTS" id="PR00367">
    <property type="entry name" value="ETHRSPELEMNT"/>
</dbReference>
<dbReference type="GO" id="GO:0003677">
    <property type="term" value="F:DNA binding"/>
    <property type="evidence" value="ECO:0007669"/>
    <property type="project" value="UniProtKB-KW"/>
</dbReference>
<dbReference type="CDD" id="cd00018">
    <property type="entry name" value="AP2"/>
    <property type="match status" value="1"/>
</dbReference>
<dbReference type="GO" id="GO:0006952">
    <property type="term" value="P:defense response"/>
    <property type="evidence" value="ECO:0007669"/>
    <property type="project" value="UniProtKB-KW"/>
</dbReference>
<dbReference type="Proteomes" id="UP000326396">
    <property type="component" value="Linkage Group LG18"/>
</dbReference>
<evidence type="ECO:0000256" key="6">
    <source>
        <dbReference type="ARBA" id="ARBA00023163"/>
    </source>
</evidence>
<organism evidence="9 10">
    <name type="scientific">Mikania micrantha</name>
    <name type="common">bitter vine</name>
    <dbReference type="NCBI Taxonomy" id="192012"/>
    <lineage>
        <taxon>Eukaryota</taxon>
        <taxon>Viridiplantae</taxon>
        <taxon>Streptophyta</taxon>
        <taxon>Embryophyta</taxon>
        <taxon>Tracheophyta</taxon>
        <taxon>Spermatophyta</taxon>
        <taxon>Magnoliopsida</taxon>
        <taxon>eudicotyledons</taxon>
        <taxon>Gunneridae</taxon>
        <taxon>Pentapetalae</taxon>
        <taxon>asterids</taxon>
        <taxon>campanulids</taxon>
        <taxon>Asterales</taxon>
        <taxon>Asteraceae</taxon>
        <taxon>Asteroideae</taxon>
        <taxon>Heliantheae alliance</taxon>
        <taxon>Eupatorieae</taxon>
        <taxon>Mikania</taxon>
    </lineage>
</organism>
<dbReference type="PROSITE" id="PS51032">
    <property type="entry name" value="AP2_ERF"/>
    <property type="match status" value="1"/>
</dbReference>
<dbReference type="OrthoDB" id="1931494at2759"/>
<evidence type="ECO:0000256" key="5">
    <source>
        <dbReference type="ARBA" id="ARBA00023125"/>
    </source>
</evidence>
<comment type="subcellular location">
    <subcellularLocation>
        <location evidence="1">Nucleus</location>
    </subcellularLocation>
</comment>
<dbReference type="Pfam" id="PF00847">
    <property type="entry name" value="AP2"/>
    <property type="match status" value="1"/>
</dbReference>
<evidence type="ECO:0000256" key="2">
    <source>
        <dbReference type="ARBA" id="ARBA00022745"/>
    </source>
</evidence>
<dbReference type="GO" id="GO:0009873">
    <property type="term" value="P:ethylene-activated signaling pathway"/>
    <property type="evidence" value="ECO:0007669"/>
    <property type="project" value="UniProtKB-KW"/>
</dbReference>
<dbReference type="FunFam" id="3.30.730.10:FF:000001">
    <property type="entry name" value="Ethylene-responsive transcription factor 2"/>
    <property type="match status" value="1"/>
</dbReference>
<comment type="caution">
    <text evidence="9">The sequence shown here is derived from an EMBL/GenBank/DDBJ whole genome shotgun (WGS) entry which is preliminary data.</text>
</comment>
<keyword evidence="2" id="KW-0936">Ethylene signaling pathway</keyword>
<evidence type="ECO:0000313" key="9">
    <source>
        <dbReference type="EMBL" id="KAD4982414.1"/>
    </source>
</evidence>
<gene>
    <name evidence="9" type="ORF">E3N88_19085</name>
</gene>
<evidence type="ECO:0000256" key="7">
    <source>
        <dbReference type="ARBA" id="ARBA00023242"/>
    </source>
</evidence>
<dbReference type="InterPro" id="IPR016177">
    <property type="entry name" value="DNA-bd_dom_sf"/>
</dbReference>
<evidence type="ECO:0000259" key="8">
    <source>
        <dbReference type="PROSITE" id="PS51032"/>
    </source>
</evidence>
<dbReference type="InterPro" id="IPR036955">
    <property type="entry name" value="AP2/ERF_dom_sf"/>
</dbReference>
<dbReference type="Gene3D" id="3.30.730.10">
    <property type="entry name" value="AP2/ERF domain"/>
    <property type="match status" value="1"/>
</dbReference>
<dbReference type="SMART" id="SM00380">
    <property type="entry name" value="AP2"/>
    <property type="match status" value="1"/>
</dbReference>
<dbReference type="SUPFAM" id="SSF54171">
    <property type="entry name" value="DNA-binding domain"/>
    <property type="match status" value="1"/>
</dbReference>
<dbReference type="GO" id="GO:0003700">
    <property type="term" value="F:DNA-binding transcription factor activity"/>
    <property type="evidence" value="ECO:0007669"/>
    <property type="project" value="InterPro"/>
</dbReference>
<dbReference type="AlphaFoldDB" id="A0A5N6NNH6"/>
<keyword evidence="7" id="KW-0539">Nucleus</keyword>
<evidence type="ECO:0000313" key="10">
    <source>
        <dbReference type="Proteomes" id="UP000326396"/>
    </source>
</evidence>
<name>A0A5N6NNH6_9ASTR</name>
<accession>A0A5N6NNH6</accession>
<dbReference type="InterPro" id="IPR001471">
    <property type="entry name" value="AP2/ERF_dom"/>
</dbReference>
<sequence length="223" mass="24470">MAPKDRLAGDGKHAGNIFGSNDTGGGCVSIKEPHFRGVRKRPWGRYAAEIRDPGKKNRVWLGTFDTAEAAARAYDKAAREFRGAKAKTNFPTHDDEIGLLKLQSCPIRTQCSPSQTSTIESPSRCDSLPLLDLNLSYGGSPPFAVQYPYQHHNNHRFATGTGFYSPPANQMLYFDRIFRQSVSKSDESNSSAVVDLKPSLLPPPPPTRLIGIDLNLPPPAESF</sequence>
<reference evidence="9 10" key="1">
    <citation type="submission" date="2019-05" db="EMBL/GenBank/DDBJ databases">
        <title>Mikania micrantha, genome provides insights into the molecular mechanism of rapid growth.</title>
        <authorList>
            <person name="Liu B."/>
        </authorList>
    </citation>
    <scope>NUCLEOTIDE SEQUENCE [LARGE SCALE GENOMIC DNA]</scope>
    <source>
        <strain evidence="9">NLD-2019</strain>
        <tissue evidence="9">Leaf</tissue>
    </source>
</reference>
<keyword evidence="3" id="KW-0611">Plant defense</keyword>
<protein>
    <recommendedName>
        <fullName evidence="8">AP2/ERF domain-containing protein</fullName>
    </recommendedName>
</protein>
<dbReference type="EMBL" id="SZYD01000010">
    <property type="protein sequence ID" value="KAD4982414.1"/>
    <property type="molecule type" value="Genomic_DNA"/>
</dbReference>
<dbReference type="PANTHER" id="PTHR31677:SF228">
    <property type="entry name" value="ETHYLENE-RESPONSIVE TRANSCRIPTION FACTOR 10-RELATED"/>
    <property type="match status" value="1"/>
</dbReference>
<keyword evidence="4" id="KW-0805">Transcription regulation</keyword>
<proteinExistence type="predicted"/>
<evidence type="ECO:0000256" key="3">
    <source>
        <dbReference type="ARBA" id="ARBA00022821"/>
    </source>
</evidence>
<keyword evidence="5" id="KW-0238">DNA-binding</keyword>
<keyword evidence="10" id="KW-1185">Reference proteome</keyword>
<feature type="domain" description="AP2/ERF" evidence="8">
    <location>
        <begin position="34"/>
        <end position="91"/>
    </location>
</feature>
<keyword evidence="6" id="KW-0804">Transcription</keyword>
<evidence type="ECO:0000256" key="1">
    <source>
        <dbReference type="ARBA" id="ARBA00004123"/>
    </source>
</evidence>
<dbReference type="PANTHER" id="PTHR31677">
    <property type="entry name" value="AP2 DOMAIN CLASS TRANSCRIPTION FACTOR"/>
    <property type="match status" value="1"/>
</dbReference>
<evidence type="ECO:0000256" key="4">
    <source>
        <dbReference type="ARBA" id="ARBA00023015"/>
    </source>
</evidence>